<dbReference type="AlphaFoldDB" id="A0A2I0JTM3"/>
<proteinExistence type="predicted"/>
<dbReference type="EMBL" id="PGOL01001251">
    <property type="protein sequence ID" value="PKI59669.1"/>
    <property type="molecule type" value="Genomic_DNA"/>
</dbReference>
<organism evidence="1 2">
    <name type="scientific">Punica granatum</name>
    <name type="common">Pomegranate</name>
    <dbReference type="NCBI Taxonomy" id="22663"/>
    <lineage>
        <taxon>Eukaryota</taxon>
        <taxon>Viridiplantae</taxon>
        <taxon>Streptophyta</taxon>
        <taxon>Embryophyta</taxon>
        <taxon>Tracheophyta</taxon>
        <taxon>Spermatophyta</taxon>
        <taxon>Magnoliopsida</taxon>
        <taxon>eudicotyledons</taxon>
        <taxon>Gunneridae</taxon>
        <taxon>Pentapetalae</taxon>
        <taxon>rosids</taxon>
        <taxon>malvids</taxon>
        <taxon>Myrtales</taxon>
        <taxon>Lythraceae</taxon>
        <taxon>Punica</taxon>
    </lineage>
</organism>
<evidence type="ECO:0000313" key="1">
    <source>
        <dbReference type="EMBL" id="PKI59669.1"/>
    </source>
</evidence>
<sequence>MELITGGSIMAVPTTIIAEGSSSRKIALLDHPKVFLRSWSLQLSYAILHPGVVVFAIELVGDELSAGTIRRSKDVGQSKEVMKDGQQGLLADGSSAMLASDEMRKGWPQHHRSDIVSRIRIGAEKIILFIHQSVICRWERNDVSPPHAMLIEGYGTMQISQFNLKLSY</sequence>
<reference evidence="1 2" key="1">
    <citation type="submission" date="2017-11" db="EMBL/GenBank/DDBJ databases">
        <title>De-novo sequencing of pomegranate (Punica granatum L.) genome.</title>
        <authorList>
            <person name="Akparov Z."/>
            <person name="Amiraslanov A."/>
            <person name="Hajiyeva S."/>
            <person name="Abbasov M."/>
            <person name="Kaur K."/>
            <person name="Hamwieh A."/>
            <person name="Solovyev V."/>
            <person name="Salamov A."/>
            <person name="Braich B."/>
            <person name="Kosarev P."/>
            <person name="Mahmoud A."/>
            <person name="Hajiyev E."/>
            <person name="Babayeva S."/>
            <person name="Izzatullayeva V."/>
            <person name="Mammadov A."/>
            <person name="Mammadov A."/>
            <person name="Sharifova S."/>
            <person name="Ojaghi J."/>
            <person name="Eynullazada K."/>
            <person name="Bayramov B."/>
            <person name="Abdulazimova A."/>
            <person name="Shahmuradov I."/>
        </authorList>
    </citation>
    <scope>NUCLEOTIDE SEQUENCE [LARGE SCALE GENOMIC DNA]</scope>
    <source>
        <strain evidence="2">cv. AG2017</strain>
        <tissue evidence="1">Leaf</tissue>
    </source>
</reference>
<protein>
    <submittedName>
        <fullName evidence="1">Uncharacterized protein</fullName>
    </submittedName>
</protein>
<evidence type="ECO:0000313" key="2">
    <source>
        <dbReference type="Proteomes" id="UP000233551"/>
    </source>
</evidence>
<accession>A0A2I0JTM3</accession>
<dbReference type="Proteomes" id="UP000233551">
    <property type="component" value="Unassembled WGS sequence"/>
</dbReference>
<name>A0A2I0JTM3_PUNGR</name>
<keyword evidence="2" id="KW-1185">Reference proteome</keyword>
<comment type="caution">
    <text evidence="1">The sequence shown here is derived from an EMBL/GenBank/DDBJ whole genome shotgun (WGS) entry which is preliminary data.</text>
</comment>
<gene>
    <name evidence="1" type="ORF">CRG98_019931</name>
</gene>